<sequence length="232" mass="26432">MTKQILLLLSLLLTFPVSAEEAINSKKPDVYLGRQIAYTMHSSAANWLTRSNREKEESTEEMIAALDLKAGMVLGDVGCGNGYHALKMAKLVGDQGKVYCVDIQSKMLELLKQRATKNGIKNCVTVLGKYTDPMLPKNSLDLILLVDAYHEFSDPENMLKKMRESLKPEGILVLIEFRKEDKNVPIKEDHKMTKAQVTKEMNANQFKLVRSYDKLPWQHMLFYGKNKPELIR</sequence>
<reference evidence="4 5" key="1">
    <citation type="submission" date="2023-02" db="EMBL/GenBank/DDBJ databases">
        <title>Genome sequence of Lentisphaera profundi SAORIC-696.</title>
        <authorList>
            <person name="Kim e."/>
            <person name="Cho J.-C."/>
            <person name="Choi A."/>
            <person name="Kang I."/>
        </authorList>
    </citation>
    <scope>NUCLEOTIDE SEQUENCE [LARGE SCALE GENOMIC DNA]</scope>
    <source>
        <strain evidence="4 5">SAORIC-696</strain>
    </source>
</reference>
<gene>
    <name evidence="4" type="ORF">PQO03_02440</name>
</gene>
<feature type="domain" description="Methyltransferase" evidence="3">
    <location>
        <begin position="69"/>
        <end position="197"/>
    </location>
</feature>
<proteinExistence type="predicted"/>
<organism evidence="4 5">
    <name type="scientific">Lentisphaera profundi</name>
    <dbReference type="NCBI Taxonomy" id="1658616"/>
    <lineage>
        <taxon>Bacteria</taxon>
        <taxon>Pseudomonadati</taxon>
        <taxon>Lentisphaerota</taxon>
        <taxon>Lentisphaeria</taxon>
        <taxon>Lentisphaerales</taxon>
        <taxon>Lentisphaeraceae</taxon>
        <taxon>Lentisphaera</taxon>
    </lineage>
</organism>
<dbReference type="RefSeq" id="WP_274150884.1">
    <property type="nucleotide sequence ID" value="NZ_CP117811.1"/>
</dbReference>
<name>A0ABY7VVQ8_9BACT</name>
<keyword evidence="5" id="KW-1185">Reference proteome</keyword>
<dbReference type="PANTHER" id="PTHR43861">
    <property type="entry name" value="TRANS-ACONITATE 2-METHYLTRANSFERASE-RELATED"/>
    <property type="match status" value="1"/>
</dbReference>
<protein>
    <submittedName>
        <fullName evidence="4">Class I SAM-dependent methyltransferase</fullName>
    </submittedName>
</protein>
<feature type="signal peptide" evidence="2">
    <location>
        <begin position="1"/>
        <end position="19"/>
    </location>
</feature>
<dbReference type="SUPFAM" id="SSF53335">
    <property type="entry name" value="S-adenosyl-L-methionine-dependent methyltransferases"/>
    <property type="match status" value="1"/>
</dbReference>
<dbReference type="EMBL" id="CP117811">
    <property type="protein sequence ID" value="WDE96819.1"/>
    <property type="molecule type" value="Genomic_DNA"/>
</dbReference>
<dbReference type="Gene3D" id="3.40.50.150">
    <property type="entry name" value="Vaccinia Virus protein VP39"/>
    <property type="match status" value="1"/>
</dbReference>
<dbReference type="CDD" id="cd02440">
    <property type="entry name" value="AdoMet_MTases"/>
    <property type="match status" value="1"/>
</dbReference>
<dbReference type="Pfam" id="PF13847">
    <property type="entry name" value="Methyltransf_31"/>
    <property type="match status" value="1"/>
</dbReference>
<dbReference type="GO" id="GO:0008168">
    <property type="term" value="F:methyltransferase activity"/>
    <property type="evidence" value="ECO:0007669"/>
    <property type="project" value="UniProtKB-KW"/>
</dbReference>
<dbReference type="GO" id="GO:0032259">
    <property type="term" value="P:methylation"/>
    <property type="evidence" value="ECO:0007669"/>
    <property type="project" value="UniProtKB-KW"/>
</dbReference>
<feature type="chain" id="PRO_5046565967" evidence="2">
    <location>
        <begin position="20"/>
        <end position="232"/>
    </location>
</feature>
<evidence type="ECO:0000313" key="4">
    <source>
        <dbReference type="EMBL" id="WDE96819.1"/>
    </source>
</evidence>
<dbReference type="InterPro" id="IPR029063">
    <property type="entry name" value="SAM-dependent_MTases_sf"/>
</dbReference>
<dbReference type="InterPro" id="IPR025714">
    <property type="entry name" value="Methyltranfer_dom"/>
</dbReference>
<evidence type="ECO:0000259" key="3">
    <source>
        <dbReference type="Pfam" id="PF13847"/>
    </source>
</evidence>
<keyword evidence="2" id="KW-0732">Signal</keyword>
<evidence type="ECO:0000256" key="1">
    <source>
        <dbReference type="ARBA" id="ARBA00022679"/>
    </source>
</evidence>
<evidence type="ECO:0000313" key="5">
    <source>
        <dbReference type="Proteomes" id="UP001214250"/>
    </source>
</evidence>
<dbReference type="Proteomes" id="UP001214250">
    <property type="component" value="Chromosome 1"/>
</dbReference>
<keyword evidence="4" id="KW-0489">Methyltransferase</keyword>
<dbReference type="PANTHER" id="PTHR43861:SF3">
    <property type="entry name" value="PUTATIVE (AFU_ORTHOLOGUE AFUA_2G14390)-RELATED"/>
    <property type="match status" value="1"/>
</dbReference>
<accession>A0ABY7VVQ8</accession>
<keyword evidence="1" id="KW-0808">Transferase</keyword>
<evidence type="ECO:0000256" key="2">
    <source>
        <dbReference type="SAM" id="SignalP"/>
    </source>
</evidence>